<dbReference type="GO" id="GO:0008477">
    <property type="term" value="F:purine nucleosidase activity"/>
    <property type="evidence" value="ECO:0007669"/>
    <property type="project" value="TreeGrafter"/>
</dbReference>
<dbReference type="InterPro" id="IPR023186">
    <property type="entry name" value="IUNH"/>
</dbReference>
<dbReference type="Gene3D" id="3.90.245.10">
    <property type="entry name" value="Ribonucleoside hydrolase-like"/>
    <property type="match status" value="1"/>
</dbReference>
<dbReference type="GO" id="GO:0006152">
    <property type="term" value="P:purine nucleoside catabolic process"/>
    <property type="evidence" value="ECO:0007669"/>
    <property type="project" value="TreeGrafter"/>
</dbReference>
<organism evidence="4 5">
    <name type="scientific">Paenibacillus beijingensis</name>
    <dbReference type="NCBI Taxonomy" id="1126833"/>
    <lineage>
        <taxon>Bacteria</taxon>
        <taxon>Bacillati</taxon>
        <taxon>Bacillota</taxon>
        <taxon>Bacilli</taxon>
        <taxon>Bacillales</taxon>
        <taxon>Paenibacillaceae</taxon>
        <taxon>Paenibacillus</taxon>
    </lineage>
</organism>
<proteinExistence type="predicted"/>
<name>A0A0D5NS08_9BACL</name>
<dbReference type="PANTHER" id="PTHR12304">
    <property type="entry name" value="INOSINE-URIDINE PREFERRING NUCLEOSIDE HYDROLASE"/>
    <property type="match status" value="1"/>
</dbReference>
<dbReference type="PANTHER" id="PTHR12304:SF4">
    <property type="entry name" value="URIDINE NUCLEOSIDASE"/>
    <property type="match status" value="1"/>
</dbReference>
<keyword evidence="5" id="KW-1185">Reference proteome</keyword>
<dbReference type="InterPro" id="IPR001910">
    <property type="entry name" value="Inosine/uridine_hydrolase_dom"/>
</dbReference>
<feature type="domain" description="Inosine/uridine-preferring nucleoside hydrolase" evidence="3">
    <location>
        <begin position="4"/>
        <end position="289"/>
    </location>
</feature>
<reference evidence="5" key="2">
    <citation type="submission" date="2015-03" db="EMBL/GenBank/DDBJ databases">
        <title>Genome sequence of Paenibacillus beijingensis strain DSM 24997T.</title>
        <authorList>
            <person name="Kwak Y."/>
            <person name="Shin J.-H."/>
        </authorList>
    </citation>
    <scope>NUCLEOTIDE SEQUENCE [LARGE SCALE GENOMIC DNA]</scope>
    <source>
        <strain evidence="5">DSM 24997</strain>
    </source>
</reference>
<dbReference type="HOGENOM" id="CLU_036838_11_0_9"/>
<evidence type="ECO:0000256" key="2">
    <source>
        <dbReference type="ARBA" id="ARBA00023295"/>
    </source>
</evidence>
<reference evidence="4 5" key="1">
    <citation type="journal article" date="2015" name="J. Biotechnol.">
        <title>Complete genome sequence of Paenibacillus beijingensis 7188(T) (=DSM 24997(T)), a novel rhizobacterium from jujube garden soil.</title>
        <authorList>
            <person name="Kwak Y."/>
            <person name="Shin J.H."/>
        </authorList>
    </citation>
    <scope>NUCLEOTIDE SEQUENCE [LARGE SCALE GENOMIC DNA]</scope>
    <source>
        <strain evidence="4 5">DSM 24997</strain>
    </source>
</reference>
<dbReference type="GO" id="GO:0005829">
    <property type="term" value="C:cytosol"/>
    <property type="evidence" value="ECO:0007669"/>
    <property type="project" value="TreeGrafter"/>
</dbReference>
<sequence>MPRIILDTDIGTNADDAVALALAVKSPEIRLEGVTTVYGQVQARAVIADKIMRLCGVEGIPVYPGIEQPLLRNRPMFRAGLERKGWSPDDEEKEWDKHAVDFIVETVMRNPGEITLVTIGPQTNIAAALIREPRLSERVKEIVVMGGVTRLASNGLHLSALEFNIQCDPEAASVVFASGAPIVMVGLDVTRQAVFSREEKDKMAACGTPLALELTDMMQSFMDYMDRDFSYMCDPLAVAAVIDRSFIRTRRMNVSVHYDHREDSGQTIAELSDNGNVEVALEVDTERYFRMLHSRLFTACS</sequence>
<evidence type="ECO:0000313" key="5">
    <source>
        <dbReference type="Proteomes" id="UP000032633"/>
    </source>
</evidence>
<dbReference type="AlphaFoldDB" id="A0A0D5NS08"/>
<dbReference type="Proteomes" id="UP000032633">
    <property type="component" value="Chromosome"/>
</dbReference>
<dbReference type="SUPFAM" id="SSF53590">
    <property type="entry name" value="Nucleoside hydrolase"/>
    <property type="match status" value="1"/>
</dbReference>
<keyword evidence="2" id="KW-0326">Glycosidase</keyword>
<gene>
    <name evidence="4" type="ORF">VN24_11760</name>
</gene>
<evidence type="ECO:0000256" key="1">
    <source>
        <dbReference type="ARBA" id="ARBA00022801"/>
    </source>
</evidence>
<dbReference type="STRING" id="1126833.VN24_11760"/>
<accession>A0A0D5NS08</accession>
<evidence type="ECO:0000259" key="3">
    <source>
        <dbReference type="Pfam" id="PF01156"/>
    </source>
</evidence>
<protein>
    <submittedName>
        <fullName evidence="4">Nucleoside hydrolase</fullName>
    </submittedName>
</protein>
<dbReference type="InterPro" id="IPR036452">
    <property type="entry name" value="Ribo_hydro-like"/>
</dbReference>
<dbReference type="PATRIC" id="fig|1126833.4.peg.2571"/>
<dbReference type="KEGG" id="pbj:VN24_11760"/>
<dbReference type="Pfam" id="PF01156">
    <property type="entry name" value="IU_nuc_hydro"/>
    <property type="match status" value="1"/>
</dbReference>
<dbReference type="EMBL" id="CP011058">
    <property type="protein sequence ID" value="AJY77673.1"/>
    <property type="molecule type" value="Genomic_DNA"/>
</dbReference>
<keyword evidence="1 4" id="KW-0378">Hydrolase</keyword>
<dbReference type="OrthoDB" id="9797882at2"/>
<evidence type="ECO:0000313" key="4">
    <source>
        <dbReference type="EMBL" id="AJY77673.1"/>
    </source>
</evidence>